<name>A0AAV3XZ53_9GAST</name>
<proteinExistence type="predicted"/>
<evidence type="ECO:0000256" key="4">
    <source>
        <dbReference type="ARBA" id="ARBA00023136"/>
    </source>
</evidence>
<dbReference type="Pfam" id="PF00001">
    <property type="entry name" value="7tm_1"/>
    <property type="match status" value="1"/>
</dbReference>
<feature type="region of interest" description="Disordered" evidence="5">
    <location>
        <begin position="67"/>
        <end position="119"/>
    </location>
</feature>
<dbReference type="EMBL" id="BLXT01000287">
    <property type="protein sequence ID" value="GFN75647.1"/>
    <property type="molecule type" value="Genomic_DNA"/>
</dbReference>
<dbReference type="InterPro" id="IPR017452">
    <property type="entry name" value="GPCR_Rhodpsn_7TM"/>
</dbReference>
<dbReference type="InterPro" id="IPR000276">
    <property type="entry name" value="GPCR_Rhodpsn"/>
</dbReference>
<evidence type="ECO:0000256" key="5">
    <source>
        <dbReference type="SAM" id="MobiDB-lite"/>
    </source>
</evidence>
<keyword evidence="8" id="KW-1185">Reference proteome</keyword>
<comment type="subcellular location">
    <subcellularLocation>
        <location evidence="1">Membrane</location>
    </subcellularLocation>
</comment>
<evidence type="ECO:0000256" key="3">
    <source>
        <dbReference type="ARBA" id="ARBA00022989"/>
    </source>
</evidence>
<comment type="caution">
    <text evidence="7">The sequence shown here is derived from an EMBL/GenBank/DDBJ whole genome shotgun (WGS) entry which is preliminary data.</text>
</comment>
<dbReference type="Proteomes" id="UP000735302">
    <property type="component" value="Unassembled WGS sequence"/>
</dbReference>
<protein>
    <submittedName>
        <fullName evidence="7">5-hydroxytryptamine receptor 1f</fullName>
    </submittedName>
</protein>
<evidence type="ECO:0000259" key="6">
    <source>
        <dbReference type="PROSITE" id="PS50262"/>
    </source>
</evidence>
<dbReference type="GO" id="GO:0004930">
    <property type="term" value="F:G protein-coupled receptor activity"/>
    <property type="evidence" value="ECO:0007669"/>
    <property type="project" value="InterPro"/>
</dbReference>
<evidence type="ECO:0000313" key="7">
    <source>
        <dbReference type="EMBL" id="GFN75647.1"/>
    </source>
</evidence>
<dbReference type="SUPFAM" id="SSF81321">
    <property type="entry name" value="Family A G protein-coupled receptor-like"/>
    <property type="match status" value="1"/>
</dbReference>
<dbReference type="AlphaFoldDB" id="A0AAV3XZ53"/>
<keyword evidence="4" id="KW-0472">Membrane</keyword>
<keyword evidence="3" id="KW-1133">Transmembrane helix</keyword>
<reference evidence="7 8" key="1">
    <citation type="journal article" date="2021" name="Elife">
        <title>Chloroplast acquisition without the gene transfer in kleptoplastic sea slugs, Plakobranchus ocellatus.</title>
        <authorList>
            <person name="Maeda T."/>
            <person name="Takahashi S."/>
            <person name="Yoshida T."/>
            <person name="Shimamura S."/>
            <person name="Takaki Y."/>
            <person name="Nagai Y."/>
            <person name="Toyoda A."/>
            <person name="Suzuki Y."/>
            <person name="Arimoto A."/>
            <person name="Ishii H."/>
            <person name="Satoh N."/>
            <person name="Nishiyama T."/>
            <person name="Hasebe M."/>
            <person name="Maruyama T."/>
            <person name="Minagawa J."/>
            <person name="Obokata J."/>
            <person name="Shigenobu S."/>
        </authorList>
    </citation>
    <scope>NUCLEOTIDE SEQUENCE [LARGE SCALE GENOMIC DNA]</scope>
</reference>
<dbReference type="Gene3D" id="1.20.1070.10">
    <property type="entry name" value="Rhodopsin 7-helix transmembrane proteins"/>
    <property type="match status" value="1"/>
</dbReference>
<dbReference type="GO" id="GO:0016020">
    <property type="term" value="C:membrane"/>
    <property type="evidence" value="ECO:0007669"/>
    <property type="project" value="UniProtKB-SubCell"/>
</dbReference>
<accession>A0AAV3XZ53</accession>
<feature type="domain" description="G-protein coupled receptors family 1 profile" evidence="6">
    <location>
        <begin position="1"/>
        <end position="67"/>
    </location>
</feature>
<dbReference type="PROSITE" id="PS50262">
    <property type="entry name" value="G_PROTEIN_RECEP_F1_2"/>
    <property type="match status" value="1"/>
</dbReference>
<evidence type="ECO:0000256" key="2">
    <source>
        <dbReference type="ARBA" id="ARBA00022692"/>
    </source>
</evidence>
<organism evidence="7 8">
    <name type="scientific">Plakobranchus ocellatus</name>
    <dbReference type="NCBI Taxonomy" id="259542"/>
    <lineage>
        <taxon>Eukaryota</taxon>
        <taxon>Metazoa</taxon>
        <taxon>Spiralia</taxon>
        <taxon>Lophotrochozoa</taxon>
        <taxon>Mollusca</taxon>
        <taxon>Gastropoda</taxon>
        <taxon>Heterobranchia</taxon>
        <taxon>Euthyneura</taxon>
        <taxon>Panpulmonata</taxon>
        <taxon>Sacoglossa</taxon>
        <taxon>Placobranchoidea</taxon>
        <taxon>Plakobranchidae</taxon>
        <taxon>Plakobranchus</taxon>
    </lineage>
</organism>
<dbReference type="CDD" id="cd00637">
    <property type="entry name" value="7tm_classA_rhodopsin-like"/>
    <property type="match status" value="1"/>
</dbReference>
<gene>
    <name evidence="7" type="ORF">PoB_000215300</name>
</gene>
<sequence>VADILVSALVTPIVTATRWKRMWLLGAAACDLQAIINHTCLFASLFNLAAIAVSRIRKVWFFYEGSPQQGDPRLSGHDAVGGARTRTRDRRLLTDLRADTLAAEPPTSRNKRGGEREGE</sequence>
<evidence type="ECO:0000313" key="8">
    <source>
        <dbReference type="Proteomes" id="UP000735302"/>
    </source>
</evidence>
<evidence type="ECO:0000256" key="1">
    <source>
        <dbReference type="ARBA" id="ARBA00004370"/>
    </source>
</evidence>
<keyword evidence="7" id="KW-0675">Receptor</keyword>
<feature type="non-terminal residue" evidence="7">
    <location>
        <position position="1"/>
    </location>
</feature>
<keyword evidence="2" id="KW-0812">Transmembrane</keyword>